<feature type="compositionally biased region" description="Pro residues" evidence="5">
    <location>
        <begin position="679"/>
        <end position="689"/>
    </location>
</feature>
<feature type="compositionally biased region" description="Pro residues" evidence="5">
    <location>
        <begin position="1049"/>
        <end position="1067"/>
    </location>
</feature>
<feature type="compositionally biased region" description="Basic and acidic residues" evidence="5">
    <location>
        <begin position="879"/>
        <end position="890"/>
    </location>
</feature>
<comment type="caution">
    <text evidence="7">The sequence shown here is derived from an EMBL/GenBank/DDBJ whole genome shotgun (WGS) entry which is preliminary data.</text>
</comment>
<feature type="compositionally biased region" description="Polar residues" evidence="5">
    <location>
        <begin position="172"/>
        <end position="199"/>
    </location>
</feature>
<dbReference type="PANTHER" id="PTHR14155">
    <property type="entry name" value="RING FINGER DOMAIN-CONTAINING"/>
    <property type="match status" value="1"/>
</dbReference>
<dbReference type="EMBL" id="JBBXMP010000014">
    <property type="protein sequence ID" value="KAL0069180.1"/>
    <property type="molecule type" value="Genomic_DNA"/>
</dbReference>
<dbReference type="SUPFAM" id="SSF57850">
    <property type="entry name" value="RING/U-box"/>
    <property type="match status" value="2"/>
</dbReference>
<evidence type="ECO:0000256" key="3">
    <source>
        <dbReference type="ARBA" id="ARBA00022833"/>
    </source>
</evidence>
<evidence type="ECO:0000313" key="7">
    <source>
        <dbReference type="EMBL" id="KAL0069180.1"/>
    </source>
</evidence>
<name>A0ABR3A5F1_9AGAR</name>
<dbReference type="SMART" id="SM00184">
    <property type="entry name" value="RING"/>
    <property type="match status" value="2"/>
</dbReference>
<keyword evidence="8" id="KW-1185">Reference proteome</keyword>
<evidence type="ECO:0000313" key="8">
    <source>
        <dbReference type="Proteomes" id="UP001437256"/>
    </source>
</evidence>
<dbReference type="Gene3D" id="3.30.40.10">
    <property type="entry name" value="Zinc/RING finger domain, C3HC4 (zinc finger)"/>
    <property type="match status" value="1"/>
</dbReference>
<evidence type="ECO:0000256" key="5">
    <source>
        <dbReference type="SAM" id="MobiDB-lite"/>
    </source>
</evidence>
<dbReference type="Pfam" id="PF13639">
    <property type="entry name" value="zf-RING_2"/>
    <property type="match status" value="1"/>
</dbReference>
<reference evidence="7 8" key="1">
    <citation type="submission" date="2024-05" db="EMBL/GenBank/DDBJ databases">
        <title>A draft genome resource for the thread blight pathogen Marasmius tenuissimus strain MS-2.</title>
        <authorList>
            <person name="Yulfo-Soto G.E."/>
            <person name="Baruah I.K."/>
            <person name="Amoako-Attah I."/>
            <person name="Bukari Y."/>
            <person name="Meinhardt L.W."/>
            <person name="Bailey B.A."/>
            <person name="Cohen S.P."/>
        </authorList>
    </citation>
    <scope>NUCLEOTIDE SEQUENCE [LARGE SCALE GENOMIC DNA]</scope>
    <source>
        <strain evidence="7 8">MS-2</strain>
    </source>
</reference>
<feature type="compositionally biased region" description="Low complexity" evidence="5">
    <location>
        <begin position="232"/>
        <end position="254"/>
    </location>
</feature>
<feature type="compositionally biased region" description="Pro residues" evidence="5">
    <location>
        <begin position="895"/>
        <end position="904"/>
    </location>
</feature>
<feature type="compositionally biased region" description="Polar residues" evidence="5">
    <location>
        <begin position="430"/>
        <end position="447"/>
    </location>
</feature>
<feature type="domain" description="RING-type" evidence="6">
    <location>
        <begin position="407"/>
        <end position="492"/>
    </location>
</feature>
<feature type="compositionally biased region" description="Polar residues" evidence="5">
    <location>
        <begin position="748"/>
        <end position="762"/>
    </location>
</feature>
<protein>
    <recommendedName>
        <fullName evidence="6">RING-type domain-containing protein</fullName>
    </recommendedName>
</protein>
<feature type="compositionally biased region" description="Low complexity" evidence="5">
    <location>
        <begin position="965"/>
        <end position="978"/>
    </location>
</feature>
<feature type="compositionally biased region" description="Polar residues" evidence="5">
    <location>
        <begin position="814"/>
        <end position="830"/>
    </location>
</feature>
<evidence type="ECO:0000259" key="6">
    <source>
        <dbReference type="PROSITE" id="PS50089"/>
    </source>
</evidence>
<feature type="compositionally biased region" description="Basic and acidic residues" evidence="5">
    <location>
        <begin position="905"/>
        <end position="920"/>
    </location>
</feature>
<feature type="compositionally biased region" description="Polar residues" evidence="5">
    <location>
        <begin position="219"/>
        <end position="231"/>
    </location>
</feature>
<feature type="region of interest" description="Disordered" evidence="5">
    <location>
        <begin position="549"/>
        <end position="590"/>
    </location>
</feature>
<feature type="compositionally biased region" description="Low complexity" evidence="5">
    <location>
        <begin position="315"/>
        <end position="324"/>
    </location>
</feature>
<evidence type="ECO:0000256" key="1">
    <source>
        <dbReference type="ARBA" id="ARBA00022723"/>
    </source>
</evidence>
<accession>A0ABR3A5F1</accession>
<feature type="compositionally biased region" description="Polar residues" evidence="5">
    <location>
        <begin position="668"/>
        <end position="678"/>
    </location>
</feature>
<dbReference type="PROSITE" id="PS50089">
    <property type="entry name" value="ZF_RING_2"/>
    <property type="match status" value="1"/>
</dbReference>
<dbReference type="InterPro" id="IPR013083">
    <property type="entry name" value="Znf_RING/FYVE/PHD"/>
</dbReference>
<proteinExistence type="predicted"/>
<dbReference type="InterPro" id="IPR053238">
    <property type="entry name" value="RING-H2_zinc_finger"/>
</dbReference>
<dbReference type="Proteomes" id="UP001437256">
    <property type="component" value="Unassembled WGS sequence"/>
</dbReference>
<organism evidence="7 8">
    <name type="scientific">Marasmius tenuissimus</name>
    <dbReference type="NCBI Taxonomy" id="585030"/>
    <lineage>
        <taxon>Eukaryota</taxon>
        <taxon>Fungi</taxon>
        <taxon>Dikarya</taxon>
        <taxon>Basidiomycota</taxon>
        <taxon>Agaricomycotina</taxon>
        <taxon>Agaricomycetes</taxon>
        <taxon>Agaricomycetidae</taxon>
        <taxon>Agaricales</taxon>
        <taxon>Marasmiineae</taxon>
        <taxon>Marasmiaceae</taxon>
        <taxon>Marasmius</taxon>
    </lineage>
</organism>
<dbReference type="InterPro" id="IPR001841">
    <property type="entry name" value="Znf_RING"/>
</dbReference>
<feature type="compositionally biased region" description="Low complexity" evidence="5">
    <location>
        <begin position="1031"/>
        <end position="1041"/>
    </location>
</feature>
<keyword evidence="3" id="KW-0862">Zinc</keyword>
<keyword evidence="1" id="KW-0479">Metal-binding</keyword>
<feature type="compositionally biased region" description="Polar residues" evidence="5">
    <location>
        <begin position="18"/>
        <end position="29"/>
    </location>
</feature>
<gene>
    <name evidence="7" type="ORF">AAF712_003868</name>
</gene>
<evidence type="ECO:0000256" key="2">
    <source>
        <dbReference type="ARBA" id="ARBA00022771"/>
    </source>
</evidence>
<feature type="region of interest" description="Disordered" evidence="5">
    <location>
        <begin position="610"/>
        <end position="1088"/>
    </location>
</feature>
<keyword evidence="2 4" id="KW-0863">Zinc-finger</keyword>
<dbReference type="PANTHER" id="PTHR14155:SF627">
    <property type="entry name" value="OS06G0192800 PROTEIN"/>
    <property type="match status" value="1"/>
</dbReference>
<feature type="region of interest" description="Disordered" evidence="5">
    <location>
        <begin position="421"/>
        <end position="457"/>
    </location>
</feature>
<feature type="compositionally biased region" description="Basic and acidic residues" evidence="5">
    <location>
        <begin position="142"/>
        <end position="159"/>
    </location>
</feature>
<evidence type="ECO:0000256" key="4">
    <source>
        <dbReference type="PROSITE-ProRule" id="PRU00175"/>
    </source>
</evidence>
<sequence length="1202" mass="130206">MADPHHRGLFSFFRSLLGQNTSSNTSGDTNDNDEAHTVEGSSVGNRSHDVEMFNGDVNGSAQPGPASFPAARNGSQNNRGGPPSLEDVDADSSGDELRLRGPSMPRSSTTSSAGSRSFAHPLLSSRRSHRRARVEDDEGDDERDRRHPSQRLRAADLFRRAPSMNQRERTTIHNGHSSSTSSDHLNPQTYNNINASNYRTHIHPLPSGSNIPSFAGARPSQSLNANSAPQNSTRSGSSNSRVNSSPPSGHGPFHSYDHHHHTHTPLQQRGGGPSIAFPIPPGAFPTLLRAMGRTMTDPPSPDIHAPAAGDGGGNANNIGTGPNTNQNMNQHPHLFPDMGATGFGDGPHGFPFPFPNFFEHPGFFSEERDDASRGRQIVDGLEEASEGLVRRLERVNKALNEDEGANCAVCWESLLDGAEAQWTTKEESTDPASQPVLSTEPSSTTPADANATGGEAEKKTKIATLPCAHIFHAECLVPWFSRPRQTTCPVCRFDVDPEGRIWSRRNRASMPPGMDFFGPMGDGPEGERDDGVLGDLMALAALTRLSSILRSRTRRDAPHGPTPSANGSQDNTAPANNPPTPENSNLMNQDEAQGPLHDLAQRLLRDMLGPAFGSEDDEGGPNQPRVRVVSSSDGGPGIQVYVEFSRDVTSEQPTANPRPDSNPAEGATQGTQSNDSTTPPSPHGQPPPFNQNSPNRHGHNHNRPHGPNISIGFDMIFGPPGPGVNPFTGLDPPGFLFGHPGRPPPPTNTAGNPSSTPAANTAPQQRQPEQPPRPYNRDHRRRAFNTDADGDVVMEFEQPFHIPSDGGPRRNVPAPSSNDNRQPNTSQSPPISHERRRQTYPPIPADGPFRSRRRSSGFNFPGENSGVRFFTGTATSLEDAFRQVNEHLGPDAHGPMPPPPPPPHRPSEQQPRRRSSEPTRTRSPTVILPPWMSQEALGQPTPGSAEPVQPTYAASSSAPPPPAPVQTAPSSTSSAPSSRQESRNFVSEPESFENTMNFDQFVRSWEQPGMPLPPLPRVSRSQPRPQPQPQPTQGAQASQGPRPHHPRGPNIPRPRPFSRPRPPPPEPQPERKWAPPSAPGLTLREQVEKKEREAGLRCWDMSCAIGPLDEEPLLDIQPEDMRQIHIKKPSGKGKAREDEPLVDVCNHTFHPSCLVSAGRVANSLWSDEGDKIEGDEVSVSCPVCRIEGVVSREVWQEGASSR</sequence>
<feature type="region of interest" description="Disordered" evidence="5">
    <location>
        <begin position="18"/>
        <end position="324"/>
    </location>
</feature>
<feature type="compositionally biased region" description="Low complexity" evidence="5">
    <location>
        <begin position="101"/>
        <end position="117"/>
    </location>
</feature>